<name>A0ABN8AVT3_CHISP</name>
<keyword evidence="2" id="KW-1185">Reference proteome</keyword>
<dbReference type="Proteomes" id="UP001153292">
    <property type="component" value="Chromosome 10"/>
</dbReference>
<evidence type="ECO:0000313" key="2">
    <source>
        <dbReference type="Proteomes" id="UP001153292"/>
    </source>
</evidence>
<gene>
    <name evidence="1" type="ORF">CHILSU_LOCUS1039</name>
</gene>
<sequence length="411" mass="47915">MLTLISVLIPVFLVIFFRYVNKRNEPAIFGVYKQQNKSYYFKFAFMYTILKLRQLVNHCKHLLDVEFGRSSDGTVHIQRKETDLEQKYFLGDSPTSVDAVYFNGISKKGDAVICGLARRPNQVCDAFLMIKVDDEEMLLSPCLPDTYQEQSGLEIGDYIVQGLTIQKMIPMRAWNVSYSGEMKLRSDHEKKVKVQMDLTWSSIWGSFNYDTQMSARSMANDIAREEWSGGYFELLKRFHQTHYEQMGFFKGTITIDDRVHTINMPCVRDHSFGPFRDWRTFHRYVYHFIFLENGDCMAIGAVSQPAILSHLTIGYFCRHSDQTVHPIDSCDFHLYQHGEQQVLPKDYGFVFKTDGQLHSVRVLVNDEETFYIGKDRVAKFYERWCDVEVNGVKGCACVEWQYNNLQPPKHV</sequence>
<dbReference type="PANTHER" id="PTHR34717:SF1">
    <property type="entry name" value="EG:BACR7A4.20 PROTEIN"/>
    <property type="match status" value="1"/>
</dbReference>
<proteinExistence type="predicted"/>
<accession>A0ABN8AVT3</accession>
<dbReference type="EMBL" id="OU963903">
    <property type="protein sequence ID" value="CAH0397938.1"/>
    <property type="molecule type" value="Genomic_DNA"/>
</dbReference>
<organism evidence="1 2">
    <name type="scientific">Chilo suppressalis</name>
    <name type="common">Asiatic rice borer moth</name>
    <dbReference type="NCBI Taxonomy" id="168631"/>
    <lineage>
        <taxon>Eukaryota</taxon>
        <taxon>Metazoa</taxon>
        <taxon>Ecdysozoa</taxon>
        <taxon>Arthropoda</taxon>
        <taxon>Hexapoda</taxon>
        <taxon>Insecta</taxon>
        <taxon>Pterygota</taxon>
        <taxon>Neoptera</taxon>
        <taxon>Endopterygota</taxon>
        <taxon>Lepidoptera</taxon>
        <taxon>Glossata</taxon>
        <taxon>Ditrysia</taxon>
        <taxon>Pyraloidea</taxon>
        <taxon>Crambidae</taxon>
        <taxon>Crambinae</taxon>
        <taxon>Chilo</taxon>
    </lineage>
</organism>
<evidence type="ECO:0000313" key="1">
    <source>
        <dbReference type="EMBL" id="CAH0397938.1"/>
    </source>
</evidence>
<protein>
    <submittedName>
        <fullName evidence="1">Uncharacterized protein</fullName>
    </submittedName>
</protein>
<dbReference type="PANTHER" id="PTHR34717">
    <property type="entry name" value="EG:BACR7A4.20 PROTEIN"/>
    <property type="match status" value="1"/>
</dbReference>
<reference evidence="1" key="1">
    <citation type="submission" date="2021-12" db="EMBL/GenBank/DDBJ databases">
        <authorList>
            <person name="King R."/>
        </authorList>
    </citation>
    <scope>NUCLEOTIDE SEQUENCE</scope>
</reference>